<dbReference type="InterPro" id="IPR011990">
    <property type="entry name" value="TPR-like_helical_dom_sf"/>
</dbReference>
<evidence type="ECO:0000313" key="5">
    <source>
        <dbReference type="EMBL" id="EHO72854.1"/>
    </source>
</evidence>
<dbReference type="STRING" id="883158.HMPREF9140_00614"/>
<dbReference type="NCBIfam" id="TIGR03302">
    <property type="entry name" value="OM_YfiO"/>
    <property type="match status" value="1"/>
</dbReference>
<dbReference type="EMBL" id="AGWK01000018">
    <property type="protein sequence ID" value="EHO72854.1"/>
    <property type="molecule type" value="Genomic_DNA"/>
</dbReference>
<keyword evidence="2" id="KW-0472">Membrane</keyword>
<proteinExistence type="predicted"/>
<organism evidence="5 6">
    <name type="scientific">Prevotella micans F0438</name>
    <dbReference type="NCBI Taxonomy" id="883158"/>
    <lineage>
        <taxon>Bacteria</taxon>
        <taxon>Pseudomonadati</taxon>
        <taxon>Bacteroidota</taxon>
        <taxon>Bacteroidia</taxon>
        <taxon>Bacteroidales</taxon>
        <taxon>Prevotellaceae</taxon>
        <taxon>Prevotella</taxon>
    </lineage>
</organism>
<dbReference type="RefSeq" id="WP_006951668.1">
    <property type="nucleotide sequence ID" value="NZ_JH594521.1"/>
</dbReference>
<dbReference type="HOGENOM" id="CLU_068039_0_0_10"/>
<evidence type="ECO:0000256" key="3">
    <source>
        <dbReference type="ARBA" id="ARBA00023237"/>
    </source>
</evidence>
<gene>
    <name evidence="5" type="ORF">HMPREF9140_00614</name>
</gene>
<dbReference type="InterPro" id="IPR017689">
    <property type="entry name" value="BamD"/>
</dbReference>
<dbReference type="AlphaFoldDB" id="H1Q126"/>
<sequence>MKKILITLSTILLLTGCAEEYNMVYRTTDYDYKYEFAKECFARGKYTFAVPLLQELITIEKGTDNAEECLFMLGMAEFGMKDYETASEIFKRYYQTYPRGRYAEMASYYIGLSLYESAPEPRLDQTRTVTAIASFQDYMDLFPSGRMKEQAQQRLFELQDKLIKKEYLNAKLYYNLGSYFGNCTSGGNNYEACIITAQNALNDYPYSSLRENFAVLVMKSKFELAQMSIESKRLQRFQDAEDECYGFINEYPDSKERATAERYIERCKEITKD</sequence>
<evidence type="ECO:0000256" key="2">
    <source>
        <dbReference type="ARBA" id="ARBA00023136"/>
    </source>
</evidence>
<comment type="caution">
    <text evidence="5">The sequence shown here is derived from an EMBL/GenBank/DDBJ whole genome shotgun (WGS) entry which is preliminary data.</text>
</comment>
<dbReference type="SUPFAM" id="SSF48452">
    <property type="entry name" value="TPR-like"/>
    <property type="match status" value="1"/>
</dbReference>
<evidence type="ECO:0000259" key="4">
    <source>
        <dbReference type="Pfam" id="PF13525"/>
    </source>
</evidence>
<dbReference type="Pfam" id="PF13525">
    <property type="entry name" value="YfiO"/>
    <property type="match status" value="1"/>
</dbReference>
<accession>H1Q126</accession>
<evidence type="ECO:0000313" key="6">
    <source>
        <dbReference type="Proteomes" id="UP000016023"/>
    </source>
</evidence>
<dbReference type="Proteomes" id="UP000016023">
    <property type="component" value="Unassembled WGS sequence"/>
</dbReference>
<evidence type="ECO:0000256" key="1">
    <source>
        <dbReference type="ARBA" id="ARBA00022729"/>
    </source>
</evidence>
<dbReference type="PROSITE" id="PS51257">
    <property type="entry name" value="PROKAR_LIPOPROTEIN"/>
    <property type="match status" value="1"/>
</dbReference>
<dbReference type="InterPro" id="IPR039565">
    <property type="entry name" value="BamD-like"/>
</dbReference>
<keyword evidence="1" id="KW-0732">Signal</keyword>
<feature type="domain" description="Outer membrane lipoprotein BamD-like" evidence="4">
    <location>
        <begin position="34"/>
        <end position="179"/>
    </location>
</feature>
<protein>
    <recommendedName>
        <fullName evidence="4">Outer membrane lipoprotein BamD-like domain-containing protein</fullName>
    </recommendedName>
</protein>
<dbReference type="Gene3D" id="1.25.40.10">
    <property type="entry name" value="Tetratricopeptide repeat domain"/>
    <property type="match status" value="1"/>
</dbReference>
<keyword evidence="6" id="KW-1185">Reference proteome</keyword>
<dbReference type="PATRIC" id="fig|883158.3.peg.627"/>
<keyword evidence="3" id="KW-0998">Cell outer membrane</keyword>
<dbReference type="eggNOG" id="COG4105">
    <property type="taxonomic scope" value="Bacteria"/>
</dbReference>
<reference evidence="5 6" key="1">
    <citation type="submission" date="2011-12" db="EMBL/GenBank/DDBJ databases">
        <title>The Genome Sequence of Prevotella micans F0438.</title>
        <authorList>
            <consortium name="The Broad Institute Genome Sequencing Platform"/>
            <person name="Earl A."/>
            <person name="Ward D."/>
            <person name="Feldgarden M."/>
            <person name="Gevers D."/>
            <person name="Izard J."/>
            <person name="Baranova O.V."/>
            <person name="Blanton J.M."/>
            <person name="Wade W.G."/>
            <person name="Dewhirst F.E."/>
            <person name="Young S.K."/>
            <person name="Zeng Q."/>
            <person name="Gargeya S."/>
            <person name="Fitzgerald M."/>
            <person name="Haas B."/>
            <person name="Abouelleil A."/>
            <person name="Alvarado L."/>
            <person name="Arachchi H.M."/>
            <person name="Berlin A."/>
            <person name="Chapman S.B."/>
            <person name="Gearin G."/>
            <person name="Goldberg J."/>
            <person name="Griggs A."/>
            <person name="Gujja S."/>
            <person name="Hansen M."/>
            <person name="Heiman D."/>
            <person name="Howarth C."/>
            <person name="Larimer J."/>
            <person name="Lui A."/>
            <person name="MacDonald P.J.P."/>
            <person name="McCowen C."/>
            <person name="Montmayeur A."/>
            <person name="Murphy C."/>
            <person name="Neiman D."/>
            <person name="Pearson M."/>
            <person name="Priest M."/>
            <person name="Roberts A."/>
            <person name="Saif S."/>
            <person name="Shea T."/>
            <person name="Sisk P."/>
            <person name="Stolte C."/>
            <person name="Sykes S."/>
            <person name="Wortman J."/>
            <person name="Nusbaum C."/>
            <person name="Birren B."/>
        </authorList>
    </citation>
    <scope>NUCLEOTIDE SEQUENCE [LARGE SCALE GENOMIC DNA]</scope>
    <source>
        <strain evidence="5 6">F0438</strain>
    </source>
</reference>
<name>H1Q126_9BACT</name>